<proteinExistence type="predicted"/>
<dbReference type="Pfam" id="PF03479">
    <property type="entry name" value="PCC"/>
    <property type="match status" value="1"/>
</dbReference>
<dbReference type="PROSITE" id="PS51742">
    <property type="entry name" value="PPC"/>
    <property type="match status" value="1"/>
</dbReference>
<dbReference type="GO" id="GO:0003677">
    <property type="term" value="F:DNA binding"/>
    <property type="evidence" value="ECO:0007669"/>
    <property type="project" value="UniProtKB-KW"/>
</dbReference>
<dbReference type="Proteomes" id="UP000625316">
    <property type="component" value="Unassembled WGS sequence"/>
</dbReference>
<accession>A0A928Z603</accession>
<reference evidence="2" key="1">
    <citation type="submission" date="2020-10" db="EMBL/GenBank/DDBJ databases">
        <authorList>
            <person name="Castelo-Branco R."/>
            <person name="Eusebio N."/>
            <person name="Adriana R."/>
            <person name="Vieira A."/>
            <person name="Brugerolle De Fraissinette N."/>
            <person name="Rezende De Castro R."/>
            <person name="Schneider M.P."/>
            <person name="Vasconcelos V."/>
            <person name="Leao P.N."/>
        </authorList>
    </citation>
    <scope>NUCLEOTIDE SEQUENCE</scope>
    <source>
        <strain evidence="2">LEGE 11480</strain>
    </source>
</reference>
<dbReference type="EMBL" id="JADEXQ010000110">
    <property type="protein sequence ID" value="MBE9032537.1"/>
    <property type="molecule type" value="Genomic_DNA"/>
</dbReference>
<organism evidence="2 3">
    <name type="scientific">Romeriopsis navalis LEGE 11480</name>
    <dbReference type="NCBI Taxonomy" id="2777977"/>
    <lineage>
        <taxon>Bacteria</taxon>
        <taxon>Bacillati</taxon>
        <taxon>Cyanobacteriota</taxon>
        <taxon>Cyanophyceae</taxon>
        <taxon>Leptolyngbyales</taxon>
        <taxon>Leptolyngbyaceae</taxon>
        <taxon>Romeriopsis</taxon>
        <taxon>Romeriopsis navalis</taxon>
    </lineage>
</organism>
<evidence type="ECO:0000259" key="1">
    <source>
        <dbReference type="PROSITE" id="PS51742"/>
    </source>
</evidence>
<protein>
    <submittedName>
        <fullName evidence="2">DNA-binding protein</fullName>
    </submittedName>
</protein>
<sequence length="141" mass="14930">MDIRGAIATSAIRLAPGTDLRRELQAIAQQKRIGAAILLGAVGSLSQVCLRFADAAVHTKLPGKHEILTLSGTVAEAGIHVHMTVADAQGNCKGGHLVEGCEVYTTVELVLALLPAVRFQREFDASTGFKELLIAPDSEFL</sequence>
<dbReference type="PANTHER" id="PTHR34988">
    <property type="entry name" value="PROTEIN, PUTATIVE-RELATED"/>
    <property type="match status" value="1"/>
</dbReference>
<dbReference type="PANTHER" id="PTHR34988:SF1">
    <property type="entry name" value="DNA-BINDING PROTEIN"/>
    <property type="match status" value="1"/>
</dbReference>
<name>A0A928Z603_9CYAN</name>
<dbReference type="AlphaFoldDB" id="A0A928Z603"/>
<evidence type="ECO:0000313" key="2">
    <source>
        <dbReference type="EMBL" id="MBE9032537.1"/>
    </source>
</evidence>
<feature type="domain" description="PPC" evidence="1">
    <location>
        <begin position="4"/>
        <end position="135"/>
    </location>
</feature>
<keyword evidence="3" id="KW-1185">Reference proteome</keyword>
<dbReference type="Gene3D" id="3.30.1330.80">
    <property type="entry name" value="Hypothetical protein, similar to alpha- acetolactate decarboxylase, domain 2"/>
    <property type="match status" value="1"/>
</dbReference>
<dbReference type="RefSeq" id="WP_264327354.1">
    <property type="nucleotide sequence ID" value="NZ_JADEXQ010000110.1"/>
</dbReference>
<keyword evidence="2" id="KW-0238">DNA-binding</keyword>
<comment type="caution">
    <text evidence="2">The sequence shown here is derived from an EMBL/GenBank/DDBJ whole genome shotgun (WGS) entry which is preliminary data.</text>
</comment>
<dbReference type="SUPFAM" id="SSF117856">
    <property type="entry name" value="AF0104/ALDC/Ptd012-like"/>
    <property type="match status" value="1"/>
</dbReference>
<dbReference type="CDD" id="cd11378">
    <property type="entry name" value="DUF296"/>
    <property type="match status" value="1"/>
</dbReference>
<gene>
    <name evidence="2" type="ORF">IQ266_22620</name>
</gene>
<dbReference type="InterPro" id="IPR005175">
    <property type="entry name" value="PPC_dom"/>
</dbReference>
<evidence type="ECO:0000313" key="3">
    <source>
        <dbReference type="Proteomes" id="UP000625316"/>
    </source>
</evidence>